<dbReference type="Proteomes" id="UP000286701">
    <property type="component" value="Unassembled WGS sequence"/>
</dbReference>
<keyword evidence="9" id="KW-1185">Reference proteome</keyword>
<keyword evidence="6" id="KW-1133">Transmembrane helix</keyword>
<evidence type="ECO:0000313" key="8">
    <source>
        <dbReference type="EMBL" id="RWY47863.1"/>
    </source>
</evidence>
<keyword evidence="4" id="KW-0808">Transferase</keyword>
<reference evidence="8 9" key="1">
    <citation type="submission" date="2019-01" db="EMBL/GenBank/DDBJ databases">
        <title>Mucilaginibacter antarcticum sp. nov., isolated from antarctic soil.</title>
        <authorList>
            <person name="Yan Y.-Q."/>
            <person name="Du Z.-J."/>
        </authorList>
    </citation>
    <scope>NUCLEOTIDE SEQUENCE [LARGE SCALE GENOMIC DNA]</scope>
    <source>
        <strain evidence="8 9">F01003</strain>
    </source>
</reference>
<feature type="transmembrane region" description="Helical" evidence="6">
    <location>
        <begin position="127"/>
        <end position="145"/>
    </location>
</feature>
<dbReference type="InterPro" id="IPR052162">
    <property type="entry name" value="Sensor_kinase/Photoreceptor"/>
</dbReference>
<dbReference type="InterPro" id="IPR003594">
    <property type="entry name" value="HATPase_dom"/>
</dbReference>
<dbReference type="GO" id="GO:0004673">
    <property type="term" value="F:protein histidine kinase activity"/>
    <property type="evidence" value="ECO:0007669"/>
    <property type="project" value="UniProtKB-EC"/>
</dbReference>
<dbReference type="AlphaFoldDB" id="A0A444MID9"/>
<dbReference type="EC" id="2.7.13.3" evidence="2"/>
<evidence type="ECO:0000256" key="2">
    <source>
        <dbReference type="ARBA" id="ARBA00012438"/>
    </source>
</evidence>
<dbReference type="PROSITE" id="PS50109">
    <property type="entry name" value="HIS_KIN"/>
    <property type="match status" value="1"/>
</dbReference>
<comment type="catalytic activity">
    <reaction evidence="1">
        <text>ATP + protein L-histidine = ADP + protein N-phospho-L-histidine.</text>
        <dbReference type="EC" id="2.7.13.3"/>
    </reaction>
</comment>
<dbReference type="InterPro" id="IPR005467">
    <property type="entry name" value="His_kinase_dom"/>
</dbReference>
<evidence type="ECO:0000256" key="6">
    <source>
        <dbReference type="SAM" id="Phobius"/>
    </source>
</evidence>
<keyword evidence="5 8" id="KW-0418">Kinase</keyword>
<dbReference type="RefSeq" id="WP_128535757.1">
    <property type="nucleotide sequence ID" value="NZ_SBIW01000012.1"/>
</dbReference>
<name>A0A444MID9_9SPHI</name>
<feature type="transmembrane region" description="Helical" evidence="6">
    <location>
        <begin position="97"/>
        <end position="121"/>
    </location>
</feature>
<dbReference type="PANTHER" id="PTHR43304:SF1">
    <property type="entry name" value="PAC DOMAIN-CONTAINING PROTEIN"/>
    <property type="match status" value="1"/>
</dbReference>
<dbReference type="InterPro" id="IPR004358">
    <property type="entry name" value="Sig_transdc_His_kin-like_C"/>
</dbReference>
<evidence type="ECO:0000256" key="4">
    <source>
        <dbReference type="ARBA" id="ARBA00022679"/>
    </source>
</evidence>
<dbReference type="EMBL" id="SBIW01000012">
    <property type="protein sequence ID" value="RWY47863.1"/>
    <property type="molecule type" value="Genomic_DNA"/>
</dbReference>
<gene>
    <name evidence="8" type="ORF">EPL05_19925</name>
</gene>
<feature type="domain" description="Histidine kinase" evidence="7">
    <location>
        <begin position="201"/>
        <end position="409"/>
    </location>
</feature>
<feature type="transmembrane region" description="Helical" evidence="6">
    <location>
        <begin position="60"/>
        <end position="85"/>
    </location>
</feature>
<dbReference type="PANTHER" id="PTHR43304">
    <property type="entry name" value="PHYTOCHROME-LIKE PROTEIN CPH1"/>
    <property type="match status" value="1"/>
</dbReference>
<evidence type="ECO:0000256" key="1">
    <source>
        <dbReference type="ARBA" id="ARBA00000085"/>
    </source>
</evidence>
<dbReference type="Pfam" id="PF25487">
    <property type="entry name" value="ETR1_N"/>
    <property type="match status" value="1"/>
</dbReference>
<evidence type="ECO:0000256" key="5">
    <source>
        <dbReference type="ARBA" id="ARBA00022777"/>
    </source>
</evidence>
<dbReference type="SUPFAM" id="SSF55874">
    <property type="entry name" value="ATPase domain of HSP90 chaperone/DNA topoisomerase II/histidine kinase"/>
    <property type="match status" value="1"/>
</dbReference>
<keyword evidence="3" id="KW-0597">Phosphoprotein</keyword>
<dbReference type="OrthoDB" id="1522284at2"/>
<sequence>MKLIDSLTQTTKLCGPACATVKPIVKASPGTQVADFFGNIFGTANWPARWHCGSWSDFHGWLYIISDIGIWASYFAIPFLLVVMLRKKQDIPFHRIIFLFVAFILLCGLTHLIDAAIFWWPAYRLSALLRFITAVVSIFTVYALYRILPTVFNLRTVADLEAEIEKRRMVEEKLTLNEIALNRSLELTTQNNRQLKSFTHILSHNIRNHASNMALVSGLVDTEKLDAATAELFEKLNNVSRALNNTLEDLSHAIKIKEGVIKSTTINFADVTTEVLHIFESDLKVNNATLETDFAVEQVVFPHIYLESILINLISNAIKYRGADGNLKIVLKTYINNELRTVLECSDNGLGIDLKLHGHKLFGLYKTFHDRKDAHGVGLFLVKTQIESQGGQIQAQSTPGNGATFKIIF</sequence>
<evidence type="ECO:0000256" key="3">
    <source>
        <dbReference type="ARBA" id="ARBA00022553"/>
    </source>
</evidence>
<organism evidence="8 9">
    <name type="scientific">Mucilaginibacter gilvus</name>
    <dbReference type="NCBI Taxonomy" id="2305909"/>
    <lineage>
        <taxon>Bacteria</taxon>
        <taxon>Pseudomonadati</taxon>
        <taxon>Bacteroidota</taxon>
        <taxon>Sphingobacteriia</taxon>
        <taxon>Sphingobacteriales</taxon>
        <taxon>Sphingobacteriaceae</taxon>
        <taxon>Mucilaginibacter</taxon>
    </lineage>
</organism>
<dbReference type="PRINTS" id="PR00344">
    <property type="entry name" value="BCTRLSENSOR"/>
</dbReference>
<accession>A0A444MID9</accession>
<comment type="caution">
    <text evidence="8">The sequence shown here is derived from an EMBL/GenBank/DDBJ whole genome shotgun (WGS) entry which is preliminary data.</text>
</comment>
<evidence type="ECO:0000313" key="9">
    <source>
        <dbReference type="Proteomes" id="UP000286701"/>
    </source>
</evidence>
<dbReference type="InterPro" id="IPR058544">
    <property type="entry name" value="ETR1_N"/>
</dbReference>
<protein>
    <recommendedName>
        <fullName evidence="2">histidine kinase</fullName>
        <ecNumber evidence="2">2.7.13.3</ecNumber>
    </recommendedName>
</protein>
<dbReference type="SMART" id="SM00387">
    <property type="entry name" value="HATPase_c"/>
    <property type="match status" value="1"/>
</dbReference>
<proteinExistence type="predicted"/>
<keyword evidence="6" id="KW-0472">Membrane</keyword>
<dbReference type="Pfam" id="PF02518">
    <property type="entry name" value="HATPase_c"/>
    <property type="match status" value="1"/>
</dbReference>
<dbReference type="InterPro" id="IPR036890">
    <property type="entry name" value="HATPase_C_sf"/>
</dbReference>
<dbReference type="Gene3D" id="3.30.565.10">
    <property type="entry name" value="Histidine kinase-like ATPase, C-terminal domain"/>
    <property type="match status" value="1"/>
</dbReference>
<keyword evidence="6" id="KW-0812">Transmembrane</keyword>
<evidence type="ECO:0000259" key="7">
    <source>
        <dbReference type="PROSITE" id="PS50109"/>
    </source>
</evidence>